<feature type="compositionally biased region" description="Acidic residues" evidence="8">
    <location>
        <begin position="212"/>
        <end position="235"/>
    </location>
</feature>
<gene>
    <name evidence="9" type="ORF">AWW68_11005</name>
</gene>
<dbReference type="InterPro" id="IPR007793">
    <property type="entry name" value="DivIVA_fam"/>
</dbReference>
<dbReference type="GO" id="GO:0051301">
    <property type="term" value="P:cell division"/>
    <property type="evidence" value="ECO:0007669"/>
    <property type="project" value="UniProtKB-KW"/>
</dbReference>
<dbReference type="Gene3D" id="6.10.250.660">
    <property type="match status" value="1"/>
</dbReference>
<comment type="caution">
    <text evidence="9">The sequence shown here is derived from an EMBL/GenBank/DDBJ whole genome shotgun (WGS) entry which is preliminary data.</text>
</comment>
<dbReference type="PANTHER" id="PTHR35794:SF2">
    <property type="entry name" value="CELL DIVISION PROTEIN DIVIVA"/>
    <property type="match status" value="1"/>
</dbReference>
<evidence type="ECO:0000256" key="1">
    <source>
        <dbReference type="ARBA" id="ARBA00004496"/>
    </source>
</evidence>
<evidence type="ECO:0000313" key="9">
    <source>
        <dbReference type="EMBL" id="KYG75320.1"/>
    </source>
</evidence>
<keyword evidence="10" id="KW-1185">Reference proteome</keyword>
<sequence length="284" mass="32593">MNITPLEIRQKEFEKNFRGFDKDEVKAFLNSLSIEWEKLNDLNKELKFKLEAAHEEVKKLREVENSLFKTLKTAEDTGANMIEQATRTAELHMRETEMKADALMSEAKSRAKSIIEDAEDRAGQIVEDMEDEIRQLEQVFRSLDANKASLMGDLKMLAEDILSKLGRHEDFPADIKPHIKKAKELAREVNENNGPVDVNKIIAHNEKKEAEASIDEMVEDTDDEDSIAMVEDIDETPQTTETKEIKPEQPKPEEPKAEKPKKQEQVMEGVSENKEKGSFFDQFD</sequence>
<feature type="region of interest" description="Disordered" evidence="8">
    <location>
        <begin position="207"/>
        <end position="284"/>
    </location>
</feature>
<keyword evidence="6" id="KW-0131">Cell cycle</keyword>
<reference evidence="9 10" key="1">
    <citation type="submission" date="2016-01" db="EMBL/GenBank/DDBJ databases">
        <title>Genome sequencing of Roseivirga spongicola UST030701-084.</title>
        <authorList>
            <person name="Selvaratnam C."/>
            <person name="Thevarajoo S."/>
            <person name="Goh K.M."/>
            <person name="Ee R."/>
            <person name="Chan K.-G."/>
            <person name="Chong C.S."/>
        </authorList>
    </citation>
    <scope>NUCLEOTIDE SEQUENCE [LARGE SCALE GENOMIC DNA]</scope>
    <source>
        <strain evidence="9 10">UST030701-084</strain>
    </source>
</reference>
<dbReference type="Pfam" id="PF05103">
    <property type="entry name" value="DivIVA"/>
    <property type="match status" value="1"/>
</dbReference>
<evidence type="ECO:0000256" key="2">
    <source>
        <dbReference type="ARBA" id="ARBA00009008"/>
    </source>
</evidence>
<keyword evidence="3" id="KW-0963">Cytoplasm</keyword>
<dbReference type="NCBIfam" id="TIGR03544">
    <property type="entry name" value="DivI1A_domain"/>
    <property type="match status" value="1"/>
</dbReference>
<evidence type="ECO:0000256" key="7">
    <source>
        <dbReference type="SAM" id="Coils"/>
    </source>
</evidence>
<dbReference type="RefSeq" id="WP_068221337.1">
    <property type="nucleotide sequence ID" value="NZ_CP139724.1"/>
</dbReference>
<proteinExistence type="inferred from homology"/>
<organism evidence="9 10">
    <name type="scientific">Roseivirga spongicola</name>
    <dbReference type="NCBI Taxonomy" id="333140"/>
    <lineage>
        <taxon>Bacteria</taxon>
        <taxon>Pseudomonadati</taxon>
        <taxon>Bacteroidota</taxon>
        <taxon>Cytophagia</taxon>
        <taxon>Cytophagales</taxon>
        <taxon>Roseivirgaceae</taxon>
        <taxon>Roseivirga</taxon>
    </lineage>
</organism>
<dbReference type="OrthoDB" id="9815492at2"/>
<feature type="compositionally biased region" description="Basic and acidic residues" evidence="8">
    <location>
        <begin position="241"/>
        <end position="278"/>
    </location>
</feature>
<dbReference type="GO" id="GO:0005737">
    <property type="term" value="C:cytoplasm"/>
    <property type="evidence" value="ECO:0007669"/>
    <property type="project" value="UniProtKB-SubCell"/>
</dbReference>
<feature type="coiled-coil region" evidence="7">
    <location>
        <begin position="115"/>
        <end position="146"/>
    </location>
</feature>
<evidence type="ECO:0000256" key="6">
    <source>
        <dbReference type="ARBA" id="ARBA00023306"/>
    </source>
</evidence>
<dbReference type="Proteomes" id="UP000075606">
    <property type="component" value="Unassembled WGS sequence"/>
</dbReference>
<dbReference type="AlphaFoldDB" id="A0A150X9G6"/>
<accession>A0A150X9G6</accession>
<keyword evidence="4" id="KW-0132">Cell division</keyword>
<comment type="subcellular location">
    <subcellularLocation>
        <location evidence="1">Cytoplasm</location>
    </subcellularLocation>
</comment>
<evidence type="ECO:0000256" key="8">
    <source>
        <dbReference type="SAM" id="MobiDB-lite"/>
    </source>
</evidence>
<evidence type="ECO:0000256" key="3">
    <source>
        <dbReference type="ARBA" id="ARBA00022490"/>
    </source>
</evidence>
<keyword evidence="5 7" id="KW-0175">Coiled coil</keyword>
<evidence type="ECO:0008006" key="11">
    <source>
        <dbReference type="Google" id="ProtNLM"/>
    </source>
</evidence>
<dbReference type="STRING" id="333140.AWW68_11005"/>
<dbReference type="EMBL" id="LRPC01000023">
    <property type="protein sequence ID" value="KYG75320.1"/>
    <property type="molecule type" value="Genomic_DNA"/>
</dbReference>
<evidence type="ECO:0000256" key="4">
    <source>
        <dbReference type="ARBA" id="ARBA00022618"/>
    </source>
</evidence>
<evidence type="ECO:0000313" key="10">
    <source>
        <dbReference type="Proteomes" id="UP000075606"/>
    </source>
</evidence>
<evidence type="ECO:0000256" key="5">
    <source>
        <dbReference type="ARBA" id="ARBA00023054"/>
    </source>
</evidence>
<dbReference type="InterPro" id="IPR019933">
    <property type="entry name" value="DivIVA_domain"/>
</dbReference>
<name>A0A150X9G6_9BACT</name>
<protein>
    <recommendedName>
        <fullName evidence="11">Cell division protein DivIVA</fullName>
    </recommendedName>
</protein>
<comment type="similarity">
    <text evidence="2">Belongs to the DivIVA family.</text>
</comment>
<dbReference type="PANTHER" id="PTHR35794">
    <property type="entry name" value="CELL DIVISION PROTEIN DIVIVA"/>
    <property type="match status" value="1"/>
</dbReference>